<evidence type="ECO:0000313" key="3">
    <source>
        <dbReference type="Proteomes" id="UP001470230"/>
    </source>
</evidence>
<dbReference type="SUPFAM" id="SSF52129">
    <property type="entry name" value="Caspase-like"/>
    <property type="match status" value="1"/>
</dbReference>
<evidence type="ECO:0000313" key="2">
    <source>
        <dbReference type="EMBL" id="KAK8871762.1"/>
    </source>
</evidence>
<feature type="region of interest" description="Disordered" evidence="1">
    <location>
        <begin position="633"/>
        <end position="670"/>
    </location>
</feature>
<dbReference type="Proteomes" id="UP001470230">
    <property type="component" value="Unassembled WGS sequence"/>
</dbReference>
<feature type="compositionally biased region" description="Low complexity" evidence="1">
    <location>
        <begin position="203"/>
        <end position="224"/>
    </location>
</feature>
<evidence type="ECO:0008006" key="4">
    <source>
        <dbReference type="Google" id="ProtNLM"/>
    </source>
</evidence>
<name>A0ABR2J3B5_9EUKA</name>
<protein>
    <recommendedName>
        <fullName evidence="4">Caspase family p20 domain-containing protein</fullName>
    </recommendedName>
</protein>
<organism evidence="2 3">
    <name type="scientific">Tritrichomonas musculus</name>
    <dbReference type="NCBI Taxonomy" id="1915356"/>
    <lineage>
        <taxon>Eukaryota</taxon>
        <taxon>Metamonada</taxon>
        <taxon>Parabasalia</taxon>
        <taxon>Tritrichomonadida</taxon>
        <taxon>Tritrichomonadidae</taxon>
        <taxon>Tritrichomonas</taxon>
    </lineage>
</organism>
<sequence length="670" mass="76866">MTNTEDRIDKLLNEESTTLDTEMFDEKNNNFLDQLKKNETLSSCINPSTEDKINKLLNDESTTESKRINKAKLNKESEQLIKSNVSSISSSETNDDRINQLYNEESTTESKKITKTKKNKKSKKSNKIDVFSALSSEVNDARIDQLFNEESTTASKANTKEKKNKKSKSRKDMEDRIDQLLNEESTTAEKKVKKNKSRDQSEQSESTHSSKSSKGKNSQSSGEESATDKTKPKSSRKSDKKRIEQFLNEESVTEKSEKPKKISNKSIDQLEQSETASNSTQSAKENMNQLFTEEIATDYSTNNATKEISSNKNLNTEERLDQLYNEESATEIKRKTKAMKNFFVDLPKRSEIPSPYVTRVTKLEKSNKDFELVEFQRIRKVTSRKDILEGIQRIGKILNTVEPSSIPKEGLDKVCFILVNSCNNEFDYFGVGPFNDAYMMAKFHKQMGYNIVLLYNPTAQKFLEFFEFFLTYTNTSLTFYYSGKDAIANKDIDHGIYFIDNTMILQDDLSKFIFEKCQEKGKILLLSDCSSGDSIFNVDLIRQLGEDTNKHIAEIVSFSLNKKGLKPRERKLTHGLLTFYFCKFIKMYPNCTPKEVVDMLNGAFKRFKIIVTDKITEHNLGYDLFFKDARDAFSEKPEESNETEEASQTENKNVSQPENAEATQSENKEE</sequence>
<accession>A0ABR2J3B5</accession>
<reference evidence="2 3" key="1">
    <citation type="submission" date="2024-04" db="EMBL/GenBank/DDBJ databases">
        <title>Tritrichomonas musculus Genome.</title>
        <authorList>
            <person name="Alves-Ferreira E."/>
            <person name="Grigg M."/>
            <person name="Lorenzi H."/>
            <person name="Galac M."/>
        </authorList>
    </citation>
    <scope>NUCLEOTIDE SEQUENCE [LARGE SCALE GENOMIC DNA]</scope>
    <source>
        <strain evidence="2 3">EAF2021</strain>
    </source>
</reference>
<proteinExistence type="predicted"/>
<feature type="region of interest" description="Disordered" evidence="1">
    <location>
        <begin position="147"/>
        <end position="284"/>
    </location>
</feature>
<feature type="compositionally biased region" description="Polar residues" evidence="1">
    <location>
        <begin position="651"/>
        <end position="670"/>
    </location>
</feature>
<comment type="caution">
    <text evidence="2">The sequence shown here is derived from an EMBL/GenBank/DDBJ whole genome shotgun (WGS) entry which is preliminary data.</text>
</comment>
<dbReference type="EMBL" id="JAPFFF010000013">
    <property type="protein sequence ID" value="KAK8871762.1"/>
    <property type="molecule type" value="Genomic_DNA"/>
</dbReference>
<gene>
    <name evidence="2" type="ORF">M9Y10_007502</name>
</gene>
<feature type="compositionally biased region" description="Basic residues" evidence="1">
    <location>
        <begin position="113"/>
        <end position="125"/>
    </location>
</feature>
<dbReference type="InterPro" id="IPR029030">
    <property type="entry name" value="Caspase-like_dom_sf"/>
</dbReference>
<feature type="region of interest" description="Disordered" evidence="1">
    <location>
        <begin position="84"/>
        <end position="128"/>
    </location>
</feature>
<keyword evidence="3" id="KW-1185">Reference proteome</keyword>
<feature type="compositionally biased region" description="Polar residues" evidence="1">
    <location>
        <begin position="264"/>
        <end position="284"/>
    </location>
</feature>
<evidence type="ECO:0000256" key="1">
    <source>
        <dbReference type="SAM" id="MobiDB-lite"/>
    </source>
</evidence>